<organism evidence="1 2">
    <name type="scientific">Scleroderma citrinum Foug A</name>
    <dbReference type="NCBI Taxonomy" id="1036808"/>
    <lineage>
        <taxon>Eukaryota</taxon>
        <taxon>Fungi</taxon>
        <taxon>Dikarya</taxon>
        <taxon>Basidiomycota</taxon>
        <taxon>Agaricomycotina</taxon>
        <taxon>Agaricomycetes</taxon>
        <taxon>Agaricomycetidae</taxon>
        <taxon>Boletales</taxon>
        <taxon>Sclerodermatineae</taxon>
        <taxon>Sclerodermataceae</taxon>
        <taxon>Scleroderma</taxon>
    </lineage>
</organism>
<dbReference type="EMBL" id="KN822068">
    <property type="protein sequence ID" value="KIM59866.1"/>
    <property type="molecule type" value="Genomic_DNA"/>
</dbReference>
<reference evidence="2" key="2">
    <citation type="submission" date="2015-01" db="EMBL/GenBank/DDBJ databases">
        <title>Evolutionary Origins and Diversification of the Mycorrhizal Mutualists.</title>
        <authorList>
            <consortium name="DOE Joint Genome Institute"/>
            <consortium name="Mycorrhizal Genomics Consortium"/>
            <person name="Kohler A."/>
            <person name="Kuo A."/>
            <person name="Nagy L.G."/>
            <person name="Floudas D."/>
            <person name="Copeland A."/>
            <person name="Barry K.W."/>
            <person name="Cichocki N."/>
            <person name="Veneault-Fourrey C."/>
            <person name="LaButti K."/>
            <person name="Lindquist E.A."/>
            <person name="Lipzen A."/>
            <person name="Lundell T."/>
            <person name="Morin E."/>
            <person name="Murat C."/>
            <person name="Riley R."/>
            <person name="Ohm R."/>
            <person name="Sun H."/>
            <person name="Tunlid A."/>
            <person name="Henrissat B."/>
            <person name="Grigoriev I.V."/>
            <person name="Hibbett D.S."/>
            <person name="Martin F."/>
        </authorList>
    </citation>
    <scope>NUCLEOTIDE SEQUENCE [LARGE SCALE GENOMIC DNA]</scope>
    <source>
        <strain evidence="2">Foug A</strain>
    </source>
</reference>
<dbReference type="STRING" id="1036808.A0A0C3DV81"/>
<keyword evidence="2" id="KW-1185">Reference proteome</keyword>
<dbReference type="OrthoDB" id="2976553at2759"/>
<sequence length="128" mass="13951">DTLMRYLLDELHTHENDHSNALAPISQEAERSPAGEAALTADMRVLQATVDKISTSVDKVSMSQMAMSDNMRSLQEQFSDMANCLPSNHCSCPGTQYLSNPSPPSVQSSSGVCFHQGPMDIVLQHKSN</sequence>
<evidence type="ECO:0000313" key="2">
    <source>
        <dbReference type="Proteomes" id="UP000053989"/>
    </source>
</evidence>
<name>A0A0C3DV81_9AGAM</name>
<gene>
    <name evidence="1" type="ORF">SCLCIDRAFT_125378</name>
</gene>
<dbReference type="AlphaFoldDB" id="A0A0C3DV81"/>
<feature type="non-terminal residue" evidence="1">
    <location>
        <position position="1"/>
    </location>
</feature>
<evidence type="ECO:0000313" key="1">
    <source>
        <dbReference type="EMBL" id="KIM59866.1"/>
    </source>
</evidence>
<protein>
    <submittedName>
        <fullName evidence="1">Uncharacterized protein</fullName>
    </submittedName>
</protein>
<proteinExistence type="predicted"/>
<dbReference type="HOGENOM" id="CLU_1964891_0_0_1"/>
<dbReference type="Proteomes" id="UP000053989">
    <property type="component" value="Unassembled WGS sequence"/>
</dbReference>
<reference evidence="1 2" key="1">
    <citation type="submission" date="2014-04" db="EMBL/GenBank/DDBJ databases">
        <authorList>
            <consortium name="DOE Joint Genome Institute"/>
            <person name="Kuo A."/>
            <person name="Kohler A."/>
            <person name="Nagy L.G."/>
            <person name="Floudas D."/>
            <person name="Copeland A."/>
            <person name="Barry K.W."/>
            <person name="Cichocki N."/>
            <person name="Veneault-Fourrey C."/>
            <person name="LaButti K."/>
            <person name="Lindquist E.A."/>
            <person name="Lipzen A."/>
            <person name="Lundell T."/>
            <person name="Morin E."/>
            <person name="Murat C."/>
            <person name="Sun H."/>
            <person name="Tunlid A."/>
            <person name="Henrissat B."/>
            <person name="Grigoriev I.V."/>
            <person name="Hibbett D.S."/>
            <person name="Martin F."/>
            <person name="Nordberg H.P."/>
            <person name="Cantor M.N."/>
            <person name="Hua S.X."/>
        </authorList>
    </citation>
    <scope>NUCLEOTIDE SEQUENCE [LARGE SCALE GENOMIC DNA]</scope>
    <source>
        <strain evidence="1 2">Foug A</strain>
    </source>
</reference>
<accession>A0A0C3DV81</accession>
<dbReference type="InParanoid" id="A0A0C3DV81"/>